<dbReference type="Proteomes" id="UP000053766">
    <property type="component" value="Unassembled WGS sequence"/>
</dbReference>
<reference evidence="2" key="2">
    <citation type="journal article" date="2016" name="Sci. Rep.">
        <title>Dictyocaulus viviparus genome, variome and transcriptome elucidate lungworm biology and support future intervention.</title>
        <authorList>
            <person name="McNulty S.N."/>
            <person name="Strube C."/>
            <person name="Rosa B.A."/>
            <person name="Martin J.C."/>
            <person name="Tyagi R."/>
            <person name="Choi Y.J."/>
            <person name="Wang Q."/>
            <person name="Hallsworth Pepin K."/>
            <person name="Zhang X."/>
            <person name="Ozersky P."/>
            <person name="Wilson R.K."/>
            <person name="Sternberg P.W."/>
            <person name="Gasser R.B."/>
            <person name="Mitreva M."/>
        </authorList>
    </citation>
    <scope>NUCLEOTIDE SEQUENCE [LARGE SCALE GENOMIC DNA]</scope>
    <source>
        <strain evidence="2">HannoverDv2000</strain>
    </source>
</reference>
<accession>A0A0D8XXD8</accession>
<keyword evidence="2" id="KW-1185">Reference proteome</keyword>
<name>A0A0D8XXD8_DICVI</name>
<dbReference type="EMBL" id="KN716266">
    <property type="protein sequence ID" value="KJH48487.1"/>
    <property type="molecule type" value="Genomic_DNA"/>
</dbReference>
<gene>
    <name evidence="1" type="ORF">DICVIV_05398</name>
</gene>
<sequence length="123" mass="13725">MFVVRCEQSMPIFLFDSGANDVCERHSLQMKSTKRSLPLCSTGIRIIQFKGEVLLVMLSDVQIVVYANELSRCCSGGARHFVQTQTCSNIKSEGSTMTCLSNLDVRTQWCFSVTLAMLHPQAL</sequence>
<organism evidence="1 2">
    <name type="scientific">Dictyocaulus viviparus</name>
    <name type="common">Bovine lungworm</name>
    <dbReference type="NCBI Taxonomy" id="29172"/>
    <lineage>
        <taxon>Eukaryota</taxon>
        <taxon>Metazoa</taxon>
        <taxon>Ecdysozoa</taxon>
        <taxon>Nematoda</taxon>
        <taxon>Chromadorea</taxon>
        <taxon>Rhabditida</taxon>
        <taxon>Rhabditina</taxon>
        <taxon>Rhabditomorpha</taxon>
        <taxon>Strongyloidea</taxon>
        <taxon>Metastrongylidae</taxon>
        <taxon>Dictyocaulus</taxon>
    </lineage>
</organism>
<dbReference type="STRING" id="29172.A0A0D8XXD8"/>
<evidence type="ECO:0000313" key="2">
    <source>
        <dbReference type="Proteomes" id="UP000053766"/>
    </source>
</evidence>
<protein>
    <submittedName>
        <fullName evidence="1">Uncharacterized protein</fullName>
    </submittedName>
</protein>
<reference evidence="1 2" key="1">
    <citation type="submission" date="2013-11" db="EMBL/GenBank/DDBJ databases">
        <title>Draft genome of the bovine lungworm Dictyocaulus viviparus.</title>
        <authorList>
            <person name="Mitreva M."/>
        </authorList>
    </citation>
    <scope>NUCLEOTIDE SEQUENCE [LARGE SCALE GENOMIC DNA]</scope>
    <source>
        <strain evidence="1 2">HannoverDv2000</strain>
    </source>
</reference>
<evidence type="ECO:0000313" key="1">
    <source>
        <dbReference type="EMBL" id="KJH48487.1"/>
    </source>
</evidence>
<proteinExistence type="predicted"/>
<dbReference type="AlphaFoldDB" id="A0A0D8XXD8"/>